<evidence type="ECO:0000256" key="8">
    <source>
        <dbReference type="SAM" id="Phobius"/>
    </source>
</evidence>
<feature type="compositionally biased region" description="Polar residues" evidence="7">
    <location>
        <begin position="451"/>
        <end position="466"/>
    </location>
</feature>
<evidence type="ECO:0000256" key="4">
    <source>
        <dbReference type="ARBA" id="ARBA00022982"/>
    </source>
</evidence>
<dbReference type="PANTHER" id="PTHR47797:SF3">
    <property type="entry name" value="CYTOCHROME B561 DOMAIN-CONTAINING PROTEIN"/>
    <property type="match status" value="1"/>
</dbReference>
<evidence type="ECO:0000259" key="9">
    <source>
        <dbReference type="SMART" id="SM00665"/>
    </source>
</evidence>
<feature type="compositionally biased region" description="Pro residues" evidence="7">
    <location>
        <begin position="581"/>
        <end position="596"/>
    </location>
</feature>
<dbReference type="CDD" id="cd08760">
    <property type="entry name" value="Cyt_b561_FRRS1_like"/>
    <property type="match status" value="1"/>
</dbReference>
<feature type="transmembrane region" description="Helical" evidence="8">
    <location>
        <begin position="136"/>
        <end position="154"/>
    </location>
</feature>
<comment type="subcellular location">
    <subcellularLocation>
        <location evidence="1">Membrane</location>
    </subcellularLocation>
</comment>
<feature type="region of interest" description="Disordered" evidence="7">
    <location>
        <begin position="499"/>
        <end position="873"/>
    </location>
</feature>
<dbReference type="GeneID" id="73337143"/>
<gene>
    <name evidence="10" type="ORF">CLUP02_03106</name>
</gene>
<dbReference type="AlphaFoldDB" id="A0A9Q8SHS0"/>
<evidence type="ECO:0000256" key="1">
    <source>
        <dbReference type="ARBA" id="ARBA00004370"/>
    </source>
</evidence>
<reference evidence="10" key="1">
    <citation type="journal article" date="2021" name="Mol. Plant Microbe Interact.">
        <title>Complete Genome Sequence of the Plant-Pathogenic Fungus Colletotrichum lupini.</title>
        <authorList>
            <person name="Baroncelli R."/>
            <person name="Pensec F."/>
            <person name="Da Lio D."/>
            <person name="Boufleur T."/>
            <person name="Vicente I."/>
            <person name="Sarrocco S."/>
            <person name="Picot A."/>
            <person name="Baraldi E."/>
            <person name="Sukno S."/>
            <person name="Thon M."/>
            <person name="Le Floch G."/>
        </authorList>
    </citation>
    <scope>NUCLEOTIDE SEQUENCE</scope>
    <source>
        <strain evidence="10">IMI 504893</strain>
    </source>
</reference>
<feature type="region of interest" description="Disordered" evidence="7">
    <location>
        <begin position="370"/>
        <end position="479"/>
    </location>
</feature>
<keyword evidence="5 8" id="KW-1133">Transmembrane helix</keyword>
<evidence type="ECO:0000256" key="7">
    <source>
        <dbReference type="SAM" id="MobiDB-lite"/>
    </source>
</evidence>
<feature type="transmembrane region" description="Helical" evidence="8">
    <location>
        <begin position="174"/>
        <end position="191"/>
    </location>
</feature>
<evidence type="ECO:0000256" key="6">
    <source>
        <dbReference type="ARBA" id="ARBA00023136"/>
    </source>
</evidence>
<feature type="transmembrane region" description="Helical" evidence="8">
    <location>
        <begin position="197"/>
        <end position="216"/>
    </location>
</feature>
<proteinExistence type="predicted"/>
<feature type="region of interest" description="Disordered" evidence="7">
    <location>
        <begin position="281"/>
        <end position="320"/>
    </location>
</feature>
<dbReference type="Proteomes" id="UP000830671">
    <property type="component" value="Chromosome 2"/>
</dbReference>
<feature type="compositionally biased region" description="Polar residues" evidence="7">
    <location>
        <begin position="555"/>
        <end position="566"/>
    </location>
</feature>
<feature type="transmembrane region" description="Helical" evidence="8">
    <location>
        <begin position="103"/>
        <end position="124"/>
    </location>
</feature>
<keyword evidence="6 8" id="KW-0472">Membrane</keyword>
<name>A0A9Q8SHS0_9PEZI</name>
<feature type="compositionally biased region" description="Basic residues" evidence="7">
    <location>
        <begin position="848"/>
        <end position="859"/>
    </location>
</feature>
<feature type="compositionally biased region" description="Basic and acidic residues" evidence="7">
    <location>
        <begin position="749"/>
        <end position="768"/>
    </location>
</feature>
<dbReference type="KEGG" id="clup:CLUP02_03106"/>
<feature type="compositionally biased region" description="Basic and acidic residues" evidence="7">
    <location>
        <begin position="499"/>
        <end position="518"/>
    </location>
</feature>
<feature type="transmembrane region" description="Helical" evidence="8">
    <location>
        <begin position="66"/>
        <end position="91"/>
    </location>
</feature>
<dbReference type="GO" id="GO:0016020">
    <property type="term" value="C:membrane"/>
    <property type="evidence" value="ECO:0007669"/>
    <property type="project" value="UniProtKB-SubCell"/>
</dbReference>
<evidence type="ECO:0000256" key="2">
    <source>
        <dbReference type="ARBA" id="ARBA00022448"/>
    </source>
</evidence>
<feature type="compositionally biased region" description="Low complexity" evidence="7">
    <location>
        <begin position="427"/>
        <end position="440"/>
    </location>
</feature>
<sequence>MAPADGFSAPGVASYDSNTMTVGDGTWDFSKNTFLLPNLVGLNFETMQYNGMGNRFSTVAQYHTLVLAHGVMAAIIFLLIVPLSVFTARFYTAKPGYAIPYHAQLNILAALMLVAVFVLGWFAVGPERSWTNPHHAIGLAIFIMFLLQIIGGRLVRHIRGRSLRKMFHRWSGRLIALLGIIQVPLGLTLYGSPKWTFIIFSLWLAFLLLIYFILSYRAEGADHHRGRETYISGGRSEGPSGITESEYYSDVYTEKTKKDRKWLAPLAAGATIAALFSRKKHKEKEKELSRERSRSRSRSRGPEVIGSRRGSASYLTSRRGSGTYLEDEKFTEVDSRRDDKKSGGFLSKLAGIGAVLGAGKLVSNLMKRKEKRTYDEEYSAVSVETPRRRPSRSYPATSEYTDYTDWTEDTPPPRRPRDGPILPAPGGPTAAAAALSAAEPRTNRPPHARTRSQYSFEDSEYSSYVSPSRRRDDQPAAAGGAGKGILAGLGLGWFAKKMADRKAKRAEEQRIREEEDMRSGITGSRYTGDGFHSPSRDRRGSRRMSGRRPRPPMSALSTEITQMTESSELEPRPPGTGYGGPPMPPLSAGPPPPPGAPGIYPVGDHSRTTYSRHEVVESGISMPSMPPDPAGVLHRESETDIYGSPSGRPRRRDSSKRRRAGEEAAAAAVASASVLAAEENARRHRAQSERSQPVSVKVRVHDDKDRNVTLRRLTEEEAAASRRGDRRRRAGSVSSLYGSEVGSGRRYRRDSSQRRAESAVERLAESGGRDGSLPPPNPAFAAGRQPKDSAYYSGGPPPPPPGVMMGEGNVSSIGSENTHGTWSQMSPSPSAADNLKTNPVETAAADNRRRRRQERRRSSASRPTGADILKRKRRTHFPHEVHYTSSAYITLYHDRDDVNIEPFSLLPNMTGFASYEAKESRRNTK</sequence>
<keyword evidence="3 8" id="KW-0812">Transmembrane</keyword>
<keyword evidence="11" id="KW-1185">Reference proteome</keyword>
<keyword evidence="4" id="KW-0249">Electron transport</keyword>
<dbReference type="PANTHER" id="PTHR47797">
    <property type="entry name" value="DEHYDROGENASE, PUTATIVE (AFU_ORTHOLOGUE AFUA_8G05805)-RELATED"/>
    <property type="match status" value="1"/>
</dbReference>
<dbReference type="InterPro" id="IPR036259">
    <property type="entry name" value="MFS_trans_sf"/>
</dbReference>
<feature type="compositionally biased region" description="Basic and acidic residues" evidence="7">
    <location>
        <begin position="699"/>
        <end position="723"/>
    </location>
</feature>
<evidence type="ECO:0000256" key="5">
    <source>
        <dbReference type="ARBA" id="ARBA00022989"/>
    </source>
</evidence>
<dbReference type="RefSeq" id="XP_049139276.1">
    <property type="nucleotide sequence ID" value="XM_049282133.1"/>
</dbReference>
<accession>A0A9Q8SHS0</accession>
<evidence type="ECO:0000313" key="11">
    <source>
        <dbReference type="Proteomes" id="UP000830671"/>
    </source>
</evidence>
<dbReference type="EMBL" id="CP019474">
    <property type="protein sequence ID" value="UQC77637.1"/>
    <property type="molecule type" value="Genomic_DNA"/>
</dbReference>
<keyword evidence="2" id="KW-0813">Transport</keyword>
<feature type="transmembrane region" description="Helical" evidence="8">
    <location>
        <begin position="262"/>
        <end position="278"/>
    </location>
</feature>
<evidence type="ECO:0000256" key="3">
    <source>
        <dbReference type="ARBA" id="ARBA00022692"/>
    </source>
</evidence>
<feature type="compositionally biased region" description="Polar residues" evidence="7">
    <location>
        <begin position="809"/>
        <end position="840"/>
    </location>
</feature>
<dbReference type="SUPFAM" id="SSF103473">
    <property type="entry name" value="MFS general substrate transporter"/>
    <property type="match status" value="1"/>
</dbReference>
<organism evidence="10 11">
    <name type="scientific">Colletotrichum lupini</name>
    <dbReference type="NCBI Taxonomy" id="145971"/>
    <lineage>
        <taxon>Eukaryota</taxon>
        <taxon>Fungi</taxon>
        <taxon>Dikarya</taxon>
        <taxon>Ascomycota</taxon>
        <taxon>Pezizomycotina</taxon>
        <taxon>Sordariomycetes</taxon>
        <taxon>Hypocreomycetidae</taxon>
        <taxon>Glomerellales</taxon>
        <taxon>Glomerellaceae</taxon>
        <taxon>Colletotrichum</taxon>
        <taxon>Colletotrichum acutatum species complex</taxon>
    </lineage>
</organism>
<dbReference type="InterPro" id="IPR006593">
    <property type="entry name" value="Cyt_b561/ferric_Rdtase_TM"/>
</dbReference>
<feature type="compositionally biased region" description="Basic and acidic residues" evidence="7">
    <location>
        <begin position="284"/>
        <end position="294"/>
    </location>
</feature>
<feature type="compositionally biased region" description="Basic residues" evidence="7">
    <location>
        <begin position="648"/>
        <end position="659"/>
    </location>
</feature>
<feature type="compositionally biased region" description="Basic residues" evidence="7">
    <location>
        <begin position="539"/>
        <end position="550"/>
    </location>
</feature>
<dbReference type="SMART" id="SM00665">
    <property type="entry name" value="B561"/>
    <property type="match status" value="1"/>
</dbReference>
<feature type="compositionally biased region" description="Low complexity" evidence="7">
    <location>
        <begin position="663"/>
        <end position="678"/>
    </location>
</feature>
<dbReference type="Gene3D" id="1.20.120.1770">
    <property type="match status" value="1"/>
</dbReference>
<feature type="domain" description="Cytochrome b561" evidence="9">
    <location>
        <begin position="68"/>
        <end position="187"/>
    </location>
</feature>
<feature type="compositionally biased region" description="Basic and acidic residues" evidence="7">
    <location>
        <begin position="604"/>
        <end position="616"/>
    </location>
</feature>
<evidence type="ECO:0000313" key="10">
    <source>
        <dbReference type="EMBL" id="UQC77637.1"/>
    </source>
</evidence>
<protein>
    <recommendedName>
        <fullName evidence="9">Cytochrome b561 domain-containing protein</fullName>
    </recommendedName>
</protein>